<protein>
    <submittedName>
        <fullName evidence="1">Uncharacterized protein</fullName>
    </submittedName>
</protein>
<dbReference type="Proteomes" id="UP000054653">
    <property type="component" value="Unassembled WGS sequence"/>
</dbReference>
<organism evidence="1 2">
    <name type="scientific">Trichinella britovi</name>
    <name type="common">Parasitic roundworm</name>
    <dbReference type="NCBI Taxonomy" id="45882"/>
    <lineage>
        <taxon>Eukaryota</taxon>
        <taxon>Metazoa</taxon>
        <taxon>Ecdysozoa</taxon>
        <taxon>Nematoda</taxon>
        <taxon>Enoplea</taxon>
        <taxon>Dorylaimia</taxon>
        <taxon>Trichinellida</taxon>
        <taxon>Trichinellidae</taxon>
        <taxon>Trichinella</taxon>
    </lineage>
</organism>
<proteinExistence type="predicted"/>
<name>A0A0V1C8A8_TRIBR</name>
<keyword evidence="2" id="KW-1185">Reference proteome</keyword>
<gene>
    <name evidence="1" type="ORF">T03_2889</name>
</gene>
<accession>A0A0V1C8A8</accession>
<sequence length="123" mass="13888">MLKPARSASLSCGRLLCPFGKEVVCFLTQRYIRYPYAWNEGDFEIAMGIPEFEQLKFLLMRSQCEPTVSATGPNRDISLKQRRCSVIKMPLNGVDLAQLVKTTDTTEKAPTMEESVGQKKICH</sequence>
<reference evidence="1 2" key="1">
    <citation type="submission" date="2015-01" db="EMBL/GenBank/DDBJ databases">
        <title>Evolution of Trichinella species and genotypes.</title>
        <authorList>
            <person name="Korhonen P.K."/>
            <person name="Edoardo P."/>
            <person name="Giuseppe L.R."/>
            <person name="Gasser R.B."/>
        </authorList>
    </citation>
    <scope>NUCLEOTIDE SEQUENCE [LARGE SCALE GENOMIC DNA]</scope>
    <source>
        <strain evidence="1">ISS120</strain>
    </source>
</reference>
<comment type="caution">
    <text evidence="1">The sequence shown here is derived from an EMBL/GenBank/DDBJ whole genome shotgun (WGS) entry which is preliminary data.</text>
</comment>
<dbReference type="EMBL" id="JYDI01000398">
    <property type="protein sequence ID" value="KRY45180.1"/>
    <property type="molecule type" value="Genomic_DNA"/>
</dbReference>
<evidence type="ECO:0000313" key="2">
    <source>
        <dbReference type="Proteomes" id="UP000054653"/>
    </source>
</evidence>
<evidence type="ECO:0000313" key="1">
    <source>
        <dbReference type="EMBL" id="KRY45180.1"/>
    </source>
</evidence>
<dbReference type="AlphaFoldDB" id="A0A0V1C8A8"/>